<evidence type="ECO:0000256" key="1">
    <source>
        <dbReference type="SAM" id="MobiDB-lite"/>
    </source>
</evidence>
<dbReference type="Proteomes" id="UP001327560">
    <property type="component" value="Chromosome 4"/>
</dbReference>
<feature type="compositionally biased region" description="Acidic residues" evidence="1">
    <location>
        <begin position="1"/>
        <end position="11"/>
    </location>
</feature>
<feature type="compositionally biased region" description="Basic and acidic residues" evidence="1">
    <location>
        <begin position="84"/>
        <end position="97"/>
    </location>
</feature>
<reference evidence="2 3" key="1">
    <citation type="submission" date="2023-10" db="EMBL/GenBank/DDBJ databases">
        <title>Chromosome-scale genome assembly provides insights into flower coloration mechanisms of Canna indica.</title>
        <authorList>
            <person name="Li C."/>
        </authorList>
    </citation>
    <scope>NUCLEOTIDE SEQUENCE [LARGE SCALE GENOMIC DNA]</scope>
    <source>
        <tissue evidence="2">Flower</tissue>
    </source>
</reference>
<protein>
    <submittedName>
        <fullName evidence="2">Uncharacterized protein</fullName>
    </submittedName>
</protein>
<name>A0AAQ3QDR0_9LILI</name>
<evidence type="ECO:0000313" key="3">
    <source>
        <dbReference type="Proteomes" id="UP001327560"/>
    </source>
</evidence>
<evidence type="ECO:0000313" key="2">
    <source>
        <dbReference type="EMBL" id="WOL05761.1"/>
    </source>
</evidence>
<sequence length="122" mass="13809">MRDLDEEDNGEEFVLVSNHRSSSNINKENLAPPWVPKSQGGERETSRSNSDEPGYRQPDLDSATLFDPELLAAFEEAVKHMRSLEEAKSKARSRDVVVEEDEDGQPNRAEERPTKLPRTDEA</sequence>
<accession>A0AAQ3QDR0</accession>
<feature type="region of interest" description="Disordered" evidence="1">
    <location>
        <begin position="1"/>
        <end position="63"/>
    </location>
</feature>
<feature type="compositionally biased region" description="Basic and acidic residues" evidence="1">
    <location>
        <begin position="40"/>
        <end position="54"/>
    </location>
</feature>
<feature type="compositionally biased region" description="Polar residues" evidence="1">
    <location>
        <begin position="18"/>
        <end position="27"/>
    </location>
</feature>
<feature type="compositionally biased region" description="Basic and acidic residues" evidence="1">
    <location>
        <begin position="108"/>
        <end position="122"/>
    </location>
</feature>
<gene>
    <name evidence="2" type="ORF">Cni_G14492</name>
</gene>
<keyword evidence="3" id="KW-1185">Reference proteome</keyword>
<dbReference type="EMBL" id="CP136893">
    <property type="protein sequence ID" value="WOL05761.1"/>
    <property type="molecule type" value="Genomic_DNA"/>
</dbReference>
<feature type="region of interest" description="Disordered" evidence="1">
    <location>
        <begin position="84"/>
        <end position="122"/>
    </location>
</feature>
<dbReference type="AlphaFoldDB" id="A0AAQ3QDR0"/>
<proteinExistence type="predicted"/>
<organism evidence="2 3">
    <name type="scientific">Canna indica</name>
    <name type="common">Indian-shot</name>
    <dbReference type="NCBI Taxonomy" id="4628"/>
    <lineage>
        <taxon>Eukaryota</taxon>
        <taxon>Viridiplantae</taxon>
        <taxon>Streptophyta</taxon>
        <taxon>Embryophyta</taxon>
        <taxon>Tracheophyta</taxon>
        <taxon>Spermatophyta</taxon>
        <taxon>Magnoliopsida</taxon>
        <taxon>Liliopsida</taxon>
        <taxon>Zingiberales</taxon>
        <taxon>Cannaceae</taxon>
        <taxon>Canna</taxon>
    </lineage>
</organism>